<protein>
    <submittedName>
        <fullName evidence="8">SNF-domain-containing protein</fullName>
    </submittedName>
</protein>
<dbReference type="InterPro" id="IPR037272">
    <property type="entry name" value="SNS_sf"/>
</dbReference>
<comment type="subcellular location">
    <subcellularLocation>
        <location evidence="1">Membrane</location>
        <topology evidence="1">Multi-pass membrane protein</topology>
    </subcellularLocation>
</comment>
<dbReference type="PRINTS" id="PR00176">
    <property type="entry name" value="NANEUSMPORT"/>
</dbReference>
<keyword evidence="9" id="KW-1185">Reference proteome</keyword>
<dbReference type="Proteomes" id="UP000800041">
    <property type="component" value="Unassembled WGS sequence"/>
</dbReference>
<feature type="transmembrane region" description="Helical" evidence="7">
    <location>
        <begin position="348"/>
        <end position="370"/>
    </location>
</feature>
<dbReference type="GO" id="GO:0035725">
    <property type="term" value="P:sodium ion transmembrane transport"/>
    <property type="evidence" value="ECO:0007669"/>
    <property type="project" value="TreeGrafter"/>
</dbReference>
<dbReference type="SUPFAM" id="SSF161070">
    <property type="entry name" value="SNF-like"/>
    <property type="match status" value="1"/>
</dbReference>
<dbReference type="PANTHER" id="PTHR11616">
    <property type="entry name" value="SODIUM/CHLORIDE DEPENDENT TRANSPORTER"/>
    <property type="match status" value="1"/>
</dbReference>
<evidence type="ECO:0000256" key="6">
    <source>
        <dbReference type="SAM" id="MobiDB-lite"/>
    </source>
</evidence>
<name>A0A6G1GXW3_9PEZI</name>
<evidence type="ECO:0000313" key="9">
    <source>
        <dbReference type="Proteomes" id="UP000800041"/>
    </source>
</evidence>
<dbReference type="AlphaFoldDB" id="A0A6G1GXW3"/>
<organism evidence="8 9">
    <name type="scientific">Aulographum hederae CBS 113979</name>
    <dbReference type="NCBI Taxonomy" id="1176131"/>
    <lineage>
        <taxon>Eukaryota</taxon>
        <taxon>Fungi</taxon>
        <taxon>Dikarya</taxon>
        <taxon>Ascomycota</taxon>
        <taxon>Pezizomycotina</taxon>
        <taxon>Dothideomycetes</taxon>
        <taxon>Pleosporomycetidae</taxon>
        <taxon>Aulographales</taxon>
        <taxon>Aulographaceae</taxon>
    </lineage>
</organism>
<keyword evidence="3 7" id="KW-0812">Transmembrane</keyword>
<accession>A0A6G1GXW3</accession>
<gene>
    <name evidence="8" type="ORF">K402DRAFT_334107</name>
</gene>
<evidence type="ECO:0000313" key="8">
    <source>
        <dbReference type="EMBL" id="KAF1985610.1"/>
    </source>
</evidence>
<feature type="compositionally biased region" description="Basic and acidic residues" evidence="6">
    <location>
        <begin position="660"/>
        <end position="671"/>
    </location>
</feature>
<feature type="transmembrane region" description="Helical" evidence="7">
    <location>
        <begin position="390"/>
        <end position="409"/>
    </location>
</feature>
<dbReference type="PANTHER" id="PTHR11616:SF240">
    <property type="entry name" value="BLOATED TUBULES, ISOFORM B-RELATED"/>
    <property type="match status" value="1"/>
</dbReference>
<evidence type="ECO:0000256" key="3">
    <source>
        <dbReference type="ARBA" id="ARBA00022692"/>
    </source>
</evidence>
<feature type="transmembrane region" description="Helical" evidence="7">
    <location>
        <begin position="61"/>
        <end position="82"/>
    </location>
</feature>
<dbReference type="InterPro" id="IPR000175">
    <property type="entry name" value="Na/ntran_symport"/>
</dbReference>
<feature type="transmembrane region" description="Helical" evidence="7">
    <location>
        <begin position="212"/>
        <end position="231"/>
    </location>
</feature>
<keyword evidence="2" id="KW-0813">Transport</keyword>
<feature type="transmembrane region" description="Helical" evidence="7">
    <location>
        <begin position="103"/>
        <end position="130"/>
    </location>
</feature>
<feature type="transmembrane region" description="Helical" evidence="7">
    <location>
        <begin position="585"/>
        <end position="605"/>
    </location>
</feature>
<keyword evidence="5 7" id="KW-0472">Membrane</keyword>
<evidence type="ECO:0000256" key="7">
    <source>
        <dbReference type="SAM" id="Phobius"/>
    </source>
</evidence>
<feature type="region of interest" description="Disordered" evidence="6">
    <location>
        <begin position="643"/>
        <end position="671"/>
    </location>
</feature>
<evidence type="ECO:0000256" key="4">
    <source>
        <dbReference type="ARBA" id="ARBA00022989"/>
    </source>
</evidence>
<feature type="transmembrane region" description="Helical" evidence="7">
    <location>
        <begin position="294"/>
        <end position="318"/>
    </location>
</feature>
<feature type="region of interest" description="Disordered" evidence="6">
    <location>
        <begin position="1"/>
        <end position="25"/>
    </location>
</feature>
<feature type="transmembrane region" description="Helical" evidence="7">
    <location>
        <begin position="186"/>
        <end position="205"/>
    </location>
</feature>
<feature type="transmembrane region" description="Helical" evidence="7">
    <location>
        <begin position="457"/>
        <end position="476"/>
    </location>
</feature>
<dbReference type="Pfam" id="PF00209">
    <property type="entry name" value="SNF"/>
    <property type="match status" value="1"/>
</dbReference>
<feature type="transmembrane region" description="Helical" evidence="7">
    <location>
        <begin position="482"/>
        <end position="502"/>
    </location>
</feature>
<sequence>MNALRTVKRTIFPPPRKSPDGRDEWPSRTPYVLACMGGAMGFGNLLRFPSQVFNNNGIQWFIPYLMAVGMLAIPILILEVAVGQAYRSGCVIAFNGLDRRFSGVGFGMCFVGYAVAVYYVPILSWVMVYFRSSFRSANDFPWRENPQAYFDQVVHTVPAIPANYSADGSQVLDYASYPSSGVSGELIGWTIFAWFVVWLSLWKGIAITARAVYITIALPILLTVILVGRGASLPNAGDGIKLYFGEFNGAQLGAGKIWQAATSQVFYSTGVAFGYYTAYASYNNKYCDAVQDAMIICISNAAFETFAAFAVFGVVGYLGMQPGQGDPVGTYTLGFYTLPTAIQEMPGAPFWAVLFFLVLFLLGISSSVALMDAMITTICDTTWGSKFKHATVATVMVVASCLLSFMYATEWGYDASNNVDAWISGLSLIFAAWAECVVSTSFYRWVDVVGQIGAPSFWTYQCSYIGGMIVGNAVAHSVSAEAGAGAGFGVYIVGTIIATFIAKDPTSTPPGFCGRNKFLARIWWFAVYSGDQLTKDLNYIVCMGKQWRLPFIWAPCLRYFAAPVLSIILSFAYPNFYAVRGDPLQIFGFFVAHLVVFIILLTFIWPRAMDVFVPAERRPEGIRRYAPQIVGADHPDLVFGMGSNDEEGAMQRSETTEEVQEVKGKDEPKTG</sequence>
<feature type="transmembrane region" description="Helical" evidence="7">
    <location>
        <begin position="421"/>
        <end position="445"/>
    </location>
</feature>
<feature type="transmembrane region" description="Helical" evidence="7">
    <location>
        <begin position="265"/>
        <end position="282"/>
    </location>
</feature>
<reference evidence="8" key="1">
    <citation type="journal article" date="2020" name="Stud. Mycol.">
        <title>101 Dothideomycetes genomes: a test case for predicting lifestyles and emergence of pathogens.</title>
        <authorList>
            <person name="Haridas S."/>
            <person name="Albert R."/>
            <person name="Binder M."/>
            <person name="Bloem J."/>
            <person name="Labutti K."/>
            <person name="Salamov A."/>
            <person name="Andreopoulos B."/>
            <person name="Baker S."/>
            <person name="Barry K."/>
            <person name="Bills G."/>
            <person name="Bluhm B."/>
            <person name="Cannon C."/>
            <person name="Castanera R."/>
            <person name="Culley D."/>
            <person name="Daum C."/>
            <person name="Ezra D."/>
            <person name="Gonzalez J."/>
            <person name="Henrissat B."/>
            <person name="Kuo A."/>
            <person name="Liang C."/>
            <person name="Lipzen A."/>
            <person name="Lutzoni F."/>
            <person name="Magnuson J."/>
            <person name="Mondo S."/>
            <person name="Nolan M."/>
            <person name="Ohm R."/>
            <person name="Pangilinan J."/>
            <person name="Park H.-J."/>
            <person name="Ramirez L."/>
            <person name="Alfaro M."/>
            <person name="Sun H."/>
            <person name="Tritt A."/>
            <person name="Yoshinaga Y."/>
            <person name="Zwiers L.-H."/>
            <person name="Turgeon B."/>
            <person name="Goodwin S."/>
            <person name="Spatafora J."/>
            <person name="Crous P."/>
            <person name="Grigoriev I."/>
        </authorList>
    </citation>
    <scope>NUCLEOTIDE SEQUENCE</scope>
    <source>
        <strain evidence="8">CBS 113979</strain>
    </source>
</reference>
<proteinExistence type="predicted"/>
<evidence type="ECO:0000256" key="2">
    <source>
        <dbReference type="ARBA" id="ARBA00022448"/>
    </source>
</evidence>
<evidence type="ECO:0000256" key="5">
    <source>
        <dbReference type="ARBA" id="ARBA00023136"/>
    </source>
</evidence>
<dbReference type="EMBL" id="ML977161">
    <property type="protein sequence ID" value="KAF1985610.1"/>
    <property type="molecule type" value="Genomic_DNA"/>
</dbReference>
<feature type="transmembrane region" description="Helical" evidence="7">
    <location>
        <begin position="551"/>
        <end position="573"/>
    </location>
</feature>
<dbReference type="PROSITE" id="PS50267">
    <property type="entry name" value="NA_NEUROTRAN_SYMP_3"/>
    <property type="match status" value="1"/>
</dbReference>
<dbReference type="CDD" id="cd11554">
    <property type="entry name" value="SLC6sbd_u2"/>
    <property type="match status" value="1"/>
</dbReference>
<dbReference type="GO" id="GO:0005886">
    <property type="term" value="C:plasma membrane"/>
    <property type="evidence" value="ECO:0007669"/>
    <property type="project" value="TreeGrafter"/>
</dbReference>
<keyword evidence="4 7" id="KW-1133">Transmembrane helix</keyword>
<evidence type="ECO:0000256" key="1">
    <source>
        <dbReference type="ARBA" id="ARBA00004141"/>
    </source>
</evidence>
<feature type="transmembrane region" description="Helical" evidence="7">
    <location>
        <begin position="31"/>
        <end position="49"/>
    </location>
</feature>
<dbReference type="OrthoDB" id="6581954at2759"/>